<dbReference type="InterPro" id="IPR002931">
    <property type="entry name" value="Transglutaminase-like"/>
</dbReference>
<dbReference type="EMBL" id="BMNR01000001">
    <property type="protein sequence ID" value="GGK11334.1"/>
    <property type="molecule type" value="Genomic_DNA"/>
</dbReference>
<dbReference type="SMART" id="SM00460">
    <property type="entry name" value="TGc"/>
    <property type="match status" value="1"/>
</dbReference>
<reference evidence="3" key="2">
    <citation type="submission" date="2020-09" db="EMBL/GenBank/DDBJ databases">
        <authorList>
            <person name="Sun Q."/>
            <person name="Ohkuma M."/>
        </authorList>
    </citation>
    <scope>NUCLEOTIDE SEQUENCE</scope>
    <source>
        <strain evidence="3">JCM 12862</strain>
    </source>
</reference>
<feature type="region of interest" description="Disordered" evidence="1">
    <location>
        <begin position="293"/>
        <end position="317"/>
    </location>
</feature>
<evidence type="ECO:0000313" key="4">
    <source>
        <dbReference type="Proteomes" id="UP000612329"/>
    </source>
</evidence>
<proteinExistence type="predicted"/>
<dbReference type="InterPro" id="IPR013589">
    <property type="entry name" value="Bac_transglu_N"/>
</dbReference>
<organism evidence="3 4">
    <name type="scientific">Yeosuana aromativorans</name>
    <dbReference type="NCBI Taxonomy" id="288019"/>
    <lineage>
        <taxon>Bacteria</taxon>
        <taxon>Pseudomonadati</taxon>
        <taxon>Bacteroidota</taxon>
        <taxon>Flavobacteriia</taxon>
        <taxon>Flavobacteriales</taxon>
        <taxon>Flavobacteriaceae</taxon>
        <taxon>Yeosuana</taxon>
    </lineage>
</organism>
<protein>
    <submittedName>
        <fullName evidence="3">Transglutaminase</fullName>
    </submittedName>
</protein>
<evidence type="ECO:0000313" key="3">
    <source>
        <dbReference type="EMBL" id="GGK11334.1"/>
    </source>
</evidence>
<gene>
    <name evidence="3" type="ORF">GCM10007962_01960</name>
</gene>
<evidence type="ECO:0000256" key="1">
    <source>
        <dbReference type="SAM" id="MobiDB-lite"/>
    </source>
</evidence>
<accession>A0A8J3BKY4</accession>
<feature type="compositionally biased region" description="Basic and acidic residues" evidence="1">
    <location>
        <begin position="295"/>
        <end position="307"/>
    </location>
</feature>
<dbReference type="RefSeq" id="WP_188649401.1">
    <property type="nucleotide sequence ID" value="NZ_BMNR01000001.1"/>
</dbReference>
<dbReference type="Pfam" id="PF08379">
    <property type="entry name" value="Bact_transglu_N"/>
    <property type="match status" value="1"/>
</dbReference>
<reference evidence="3" key="1">
    <citation type="journal article" date="2014" name="Int. J. Syst. Evol. Microbiol.">
        <title>Complete genome sequence of Corynebacterium casei LMG S-19264T (=DSM 44701T), isolated from a smear-ripened cheese.</title>
        <authorList>
            <consortium name="US DOE Joint Genome Institute (JGI-PGF)"/>
            <person name="Walter F."/>
            <person name="Albersmeier A."/>
            <person name="Kalinowski J."/>
            <person name="Ruckert C."/>
        </authorList>
    </citation>
    <scope>NUCLEOTIDE SEQUENCE</scope>
    <source>
        <strain evidence="3">JCM 12862</strain>
    </source>
</reference>
<dbReference type="Pfam" id="PF01841">
    <property type="entry name" value="Transglut_core"/>
    <property type="match status" value="1"/>
</dbReference>
<feature type="domain" description="Transglutaminase-like" evidence="2">
    <location>
        <begin position="171"/>
        <end position="237"/>
    </location>
</feature>
<sequence length="317" mass="36755">MATFYIKHLTQYNYSDTVIDAANQIKLYPIADNFQKLIYQKVTVNTNPFIDTYLDFYNNVVGTFMIIEPHDLLSIESETEVTTFAKPFPEDTKKAALQWEELKLLRHHINYIDFLKHRPFNGSQDITDWIESKDFNKITPYKILQELCDYIYNNFKYTKGITTIQTTLDEIWDLKAGVCQDFTNVMLQMSRMLGIPARYVSGYIFANDEFTRGEGATHAWIEAYIPFYGWLGFDPTNNIIANENHVRLAVGRNYNDCSPVKGVFKGNVDDQLVVKVTVSTSKDTSSINQFTAQTEKSEDVNSYRKNQEIVQQQQQQQ</sequence>
<comment type="caution">
    <text evidence="3">The sequence shown here is derived from an EMBL/GenBank/DDBJ whole genome shotgun (WGS) entry which is preliminary data.</text>
</comment>
<dbReference type="PANTHER" id="PTHR33490:SF6">
    <property type="entry name" value="SLL1049 PROTEIN"/>
    <property type="match status" value="1"/>
</dbReference>
<dbReference type="SUPFAM" id="SSF54001">
    <property type="entry name" value="Cysteine proteinases"/>
    <property type="match status" value="1"/>
</dbReference>
<dbReference type="Proteomes" id="UP000612329">
    <property type="component" value="Unassembled WGS sequence"/>
</dbReference>
<evidence type="ECO:0000259" key="2">
    <source>
        <dbReference type="SMART" id="SM00460"/>
    </source>
</evidence>
<dbReference type="AlphaFoldDB" id="A0A8J3BKY4"/>
<dbReference type="InterPro" id="IPR038765">
    <property type="entry name" value="Papain-like_cys_pep_sf"/>
</dbReference>
<keyword evidence="4" id="KW-1185">Reference proteome</keyword>
<dbReference type="Gene3D" id="3.10.620.30">
    <property type="match status" value="1"/>
</dbReference>
<name>A0A8J3BKY4_9FLAO</name>
<dbReference type="PANTHER" id="PTHR33490">
    <property type="entry name" value="BLR5614 PROTEIN-RELATED"/>
    <property type="match status" value="1"/>
</dbReference>